<keyword evidence="5" id="KW-0812">Transmembrane</keyword>
<dbReference type="AlphaFoldDB" id="A0A543IAR5"/>
<dbReference type="CDD" id="cd14014">
    <property type="entry name" value="STKc_PknB_like"/>
    <property type="match status" value="1"/>
</dbReference>
<dbReference type="GO" id="GO:0004674">
    <property type="term" value="F:protein serine/threonine kinase activity"/>
    <property type="evidence" value="ECO:0007669"/>
    <property type="project" value="InterPro"/>
</dbReference>
<dbReference type="GO" id="GO:0000407">
    <property type="term" value="C:phagophore assembly site"/>
    <property type="evidence" value="ECO:0007669"/>
    <property type="project" value="TreeGrafter"/>
</dbReference>
<dbReference type="InterPro" id="IPR011009">
    <property type="entry name" value="Kinase-like_dom_sf"/>
</dbReference>
<keyword evidence="4" id="KW-0067">ATP-binding</keyword>
<dbReference type="PROSITE" id="PS50011">
    <property type="entry name" value="PROTEIN_KINASE_DOM"/>
    <property type="match status" value="1"/>
</dbReference>
<gene>
    <name evidence="7" type="ORF">FHX41_1313</name>
</gene>
<dbReference type="SUPFAM" id="SSF56112">
    <property type="entry name" value="Protein kinase-like (PK-like)"/>
    <property type="match status" value="1"/>
</dbReference>
<keyword evidence="5" id="KW-1133">Transmembrane helix</keyword>
<name>A0A543IAR5_9ACTN</name>
<evidence type="ECO:0000256" key="2">
    <source>
        <dbReference type="ARBA" id="ARBA00022741"/>
    </source>
</evidence>
<dbReference type="InterPro" id="IPR045269">
    <property type="entry name" value="Atg1-like"/>
</dbReference>
<dbReference type="InterPro" id="IPR008271">
    <property type="entry name" value="Ser/Thr_kinase_AS"/>
</dbReference>
<keyword evidence="2" id="KW-0547">Nucleotide-binding</keyword>
<organism evidence="7 8">
    <name type="scientific">Actinomadura hallensis</name>
    <dbReference type="NCBI Taxonomy" id="337895"/>
    <lineage>
        <taxon>Bacteria</taxon>
        <taxon>Bacillati</taxon>
        <taxon>Actinomycetota</taxon>
        <taxon>Actinomycetes</taxon>
        <taxon>Streptosporangiales</taxon>
        <taxon>Thermomonosporaceae</taxon>
        <taxon>Actinomadura</taxon>
    </lineage>
</organism>
<evidence type="ECO:0000256" key="4">
    <source>
        <dbReference type="ARBA" id="ARBA00022840"/>
    </source>
</evidence>
<sequence length="510" mass="53477">MLKRVSSPHVARLLDYLESPWGAAIILEAVAGRSLRKVLDEHDDPLSPEAALAVLKGSLLGLAAAHAVGVVHRDYKPANVLVQDDGQSKLIDFGVSVLTGQGGHAGTPAYMAPEQWTGEPATPATDLYAATCVFIECITGDKPFIGTTLKTLKAEHTEAPPPLDRIPESLRPLVERGMAKNPADRIWDANQFVAELETIATDTYGPDWERRGLLALGAIAATIATTIPLAALGGALLTPGASSTVVGTFGSGAAGYGAPTSKGFLAKIGGAKGIAGGGAACLGGAVIAAWFLWPGPGVGGESQGAIYAHFTKPGVLLQQENMPAADSPFIDIKFSAAPARARAGTEVRLVSKFHGRTVAAAYYTPTGERQCLGERVSPPKTHWYNWGIGLENSQLGVDTGSIIAFYKIPPAKRNELPQKTTGAVVLPAHDEVTDESESFSTETCATDDKWTYTVSLVLPGKELLPPGRYLVTPHAPVKVMSTQRDDGPISPEAVGATIEGTLPMIEVLDD</sequence>
<dbReference type="InterPro" id="IPR000719">
    <property type="entry name" value="Prot_kinase_dom"/>
</dbReference>
<feature type="transmembrane region" description="Helical" evidence="5">
    <location>
        <begin position="274"/>
        <end position="293"/>
    </location>
</feature>
<dbReference type="GO" id="GO:0005829">
    <property type="term" value="C:cytosol"/>
    <property type="evidence" value="ECO:0007669"/>
    <property type="project" value="TreeGrafter"/>
</dbReference>
<evidence type="ECO:0000313" key="7">
    <source>
        <dbReference type="EMBL" id="TQM67693.1"/>
    </source>
</evidence>
<dbReference type="GO" id="GO:0005524">
    <property type="term" value="F:ATP binding"/>
    <property type="evidence" value="ECO:0007669"/>
    <property type="project" value="UniProtKB-KW"/>
</dbReference>
<dbReference type="PANTHER" id="PTHR24348:SF22">
    <property type="entry name" value="NON-SPECIFIC SERINE_THREONINE PROTEIN KINASE"/>
    <property type="match status" value="1"/>
</dbReference>
<dbReference type="PANTHER" id="PTHR24348">
    <property type="entry name" value="SERINE/THREONINE-PROTEIN KINASE UNC-51-RELATED"/>
    <property type="match status" value="1"/>
</dbReference>
<keyword evidence="1" id="KW-0808">Transferase</keyword>
<dbReference type="Proteomes" id="UP000316706">
    <property type="component" value="Unassembled WGS sequence"/>
</dbReference>
<dbReference type="Gene3D" id="1.10.510.10">
    <property type="entry name" value="Transferase(Phosphotransferase) domain 1"/>
    <property type="match status" value="1"/>
</dbReference>
<evidence type="ECO:0000259" key="6">
    <source>
        <dbReference type="PROSITE" id="PS50011"/>
    </source>
</evidence>
<reference evidence="7 8" key="1">
    <citation type="submission" date="2019-06" db="EMBL/GenBank/DDBJ databases">
        <title>Sequencing the genomes of 1000 actinobacteria strains.</title>
        <authorList>
            <person name="Klenk H.-P."/>
        </authorList>
    </citation>
    <scope>NUCLEOTIDE SEQUENCE [LARGE SCALE GENOMIC DNA]</scope>
    <source>
        <strain evidence="7 8">DSM 45043</strain>
    </source>
</reference>
<proteinExistence type="predicted"/>
<keyword evidence="5" id="KW-0472">Membrane</keyword>
<dbReference type="EMBL" id="VFPO01000001">
    <property type="protein sequence ID" value="TQM67693.1"/>
    <property type="molecule type" value="Genomic_DNA"/>
</dbReference>
<dbReference type="Pfam" id="PF00069">
    <property type="entry name" value="Pkinase"/>
    <property type="match status" value="1"/>
</dbReference>
<evidence type="ECO:0000313" key="8">
    <source>
        <dbReference type="Proteomes" id="UP000316706"/>
    </source>
</evidence>
<dbReference type="PROSITE" id="PS00108">
    <property type="entry name" value="PROTEIN_KINASE_ST"/>
    <property type="match status" value="1"/>
</dbReference>
<keyword evidence="3 7" id="KW-0418">Kinase</keyword>
<dbReference type="GO" id="GO:0005776">
    <property type="term" value="C:autophagosome"/>
    <property type="evidence" value="ECO:0007669"/>
    <property type="project" value="TreeGrafter"/>
</dbReference>
<comment type="caution">
    <text evidence="7">The sequence shown here is derived from an EMBL/GenBank/DDBJ whole genome shotgun (WGS) entry which is preliminary data.</text>
</comment>
<accession>A0A543IAR5</accession>
<dbReference type="GO" id="GO:0016020">
    <property type="term" value="C:membrane"/>
    <property type="evidence" value="ECO:0007669"/>
    <property type="project" value="TreeGrafter"/>
</dbReference>
<protein>
    <submittedName>
        <fullName evidence="7">Protein kinase-like protein</fullName>
    </submittedName>
</protein>
<evidence type="ECO:0000256" key="3">
    <source>
        <dbReference type="ARBA" id="ARBA00022777"/>
    </source>
</evidence>
<feature type="domain" description="Protein kinase" evidence="6">
    <location>
        <begin position="1"/>
        <end position="199"/>
    </location>
</feature>
<dbReference type="SMART" id="SM00220">
    <property type="entry name" value="S_TKc"/>
    <property type="match status" value="1"/>
</dbReference>
<keyword evidence="8" id="KW-1185">Reference proteome</keyword>
<evidence type="ECO:0000256" key="5">
    <source>
        <dbReference type="SAM" id="Phobius"/>
    </source>
</evidence>
<evidence type="ECO:0000256" key="1">
    <source>
        <dbReference type="ARBA" id="ARBA00022679"/>
    </source>
</evidence>
<feature type="transmembrane region" description="Helical" evidence="5">
    <location>
        <begin position="213"/>
        <end position="237"/>
    </location>
</feature>